<reference evidence="3 4" key="1">
    <citation type="submission" date="2020-11" db="EMBL/GenBank/DDBJ databases">
        <title>Streptomyces spirodelae sp. nov., isolated from duckweed.</title>
        <authorList>
            <person name="Saimee Y."/>
            <person name="Duangmal K."/>
        </authorList>
    </citation>
    <scope>NUCLEOTIDE SEQUENCE [LARGE SCALE GENOMIC DNA]</scope>
    <source>
        <strain evidence="3 4">S16-07</strain>
    </source>
</reference>
<proteinExistence type="predicted"/>
<dbReference type="Proteomes" id="UP001519064">
    <property type="component" value="Unassembled WGS sequence"/>
</dbReference>
<evidence type="ECO:0000259" key="2">
    <source>
        <dbReference type="Pfam" id="PF02698"/>
    </source>
</evidence>
<dbReference type="PANTHER" id="PTHR30336:SF20">
    <property type="entry name" value="DUF218 DOMAIN-CONTAINING PROTEIN"/>
    <property type="match status" value="1"/>
</dbReference>
<dbReference type="EMBL" id="JADKMA010000204">
    <property type="protein sequence ID" value="MBO8195625.1"/>
    <property type="molecule type" value="Genomic_DNA"/>
</dbReference>
<evidence type="ECO:0000256" key="1">
    <source>
        <dbReference type="SAM" id="MobiDB-lite"/>
    </source>
</evidence>
<dbReference type="PANTHER" id="PTHR30336">
    <property type="entry name" value="INNER MEMBRANE PROTEIN, PROBABLE PERMEASE"/>
    <property type="match status" value="1"/>
</dbReference>
<feature type="domain" description="DUF218" evidence="2">
    <location>
        <begin position="62"/>
        <end position="166"/>
    </location>
</feature>
<dbReference type="CDD" id="cd06259">
    <property type="entry name" value="YdcF-like"/>
    <property type="match status" value="1"/>
</dbReference>
<organism evidence="3 4">
    <name type="scientific">Streptomyces oryzae</name>
    <dbReference type="NCBI Taxonomy" id="1434886"/>
    <lineage>
        <taxon>Bacteria</taxon>
        <taxon>Bacillati</taxon>
        <taxon>Actinomycetota</taxon>
        <taxon>Actinomycetes</taxon>
        <taxon>Kitasatosporales</taxon>
        <taxon>Streptomycetaceae</taxon>
        <taxon>Streptomyces</taxon>
    </lineage>
</organism>
<keyword evidence="4" id="KW-1185">Reference proteome</keyword>
<sequence>MGVLHHSRPAGHPGQRVTRPADAAITDEQWNDARLMWGYHQMGHEPRRCSAAIGLGSHDLGVATTAADLYRTGLFPVLVFSGGNSPTTAACFPRGEAVHYRERALELGVPGEAILVEPRAGNTGQNIAFSREVLREAAVEVDSVLLISKPYMERRAYATCRKVWPEVDVVCASEPLELDDYVKSIGDEKLVVDMLVGDLQRVIEYPKLGFAIEQEVPEHIRAAYQRLLRAGFDSRLLKP</sequence>
<evidence type="ECO:0000313" key="3">
    <source>
        <dbReference type="EMBL" id="MBO8195625.1"/>
    </source>
</evidence>
<dbReference type="InterPro" id="IPR003848">
    <property type="entry name" value="DUF218"/>
</dbReference>
<dbReference type="InterPro" id="IPR014729">
    <property type="entry name" value="Rossmann-like_a/b/a_fold"/>
</dbReference>
<protein>
    <submittedName>
        <fullName evidence="3">YdcF family protein</fullName>
    </submittedName>
</protein>
<comment type="caution">
    <text evidence="3">The sequence shown here is derived from an EMBL/GenBank/DDBJ whole genome shotgun (WGS) entry which is preliminary data.</text>
</comment>
<dbReference type="InterPro" id="IPR051599">
    <property type="entry name" value="Cell_Envelope_Assoc"/>
</dbReference>
<dbReference type="Gene3D" id="3.40.50.620">
    <property type="entry name" value="HUPs"/>
    <property type="match status" value="1"/>
</dbReference>
<gene>
    <name evidence="3" type="ORF">ITI46_28825</name>
</gene>
<name>A0ABS3XJZ0_9ACTN</name>
<dbReference type="Pfam" id="PF02698">
    <property type="entry name" value="DUF218"/>
    <property type="match status" value="1"/>
</dbReference>
<evidence type="ECO:0000313" key="4">
    <source>
        <dbReference type="Proteomes" id="UP001519064"/>
    </source>
</evidence>
<accession>A0ABS3XJZ0</accession>
<feature type="region of interest" description="Disordered" evidence="1">
    <location>
        <begin position="1"/>
        <end position="20"/>
    </location>
</feature>